<keyword evidence="8" id="KW-1185">Reference proteome</keyword>
<evidence type="ECO:0000256" key="4">
    <source>
        <dbReference type="ARBA" id="ARBA00023136"/>
    </source>
</evidence>
<accession>A0A2S4NBT5</accession>
<dbReference type="Proteomes" id="UP000237056">
    <property type="component" value="Unassembled WGS sequence"/>
</dbReference>
<dbReference type="OrthoDB" id="6206554at2"/>
<evidence type="ECO:0000313" key="7">
    <source>
        <dbReference type="EMBL" id="POS03174.1"/>
    </source>
</evidence>
<dbReference type="PANTHER" id="PTHR22550:SF5">
    <property type="entry name" value="LEUCINE ZIPPER PROTEIN 4"/>
    <property type="match status" value="1"/>
</dbReference>
<dbReference type="EMBL" id="PQNY01000001">
    <property type="protein sequence ID" value="POS03174.1"/>
    <property type="molecule type" value="Genomic_DNA"/>
</dbReference>
<dbReference type="RefSeq" id="WP_103724915.1">
    <property type="nucleotide sequence ID" value="NZ_PQNY01000001.1"/>
</dbReference>
<organism evidence="7 8">
    <name type="scientific">Flavobacterium croceum DSM 17960</name>
    <dbReference type="NCBI Taxonomy" id="1121886"/>
    <lineage>
        <taxon>Bacteria</taxon>
        <taxon>Pseudomonadati</taxon>
        <taxon>Bacteroidota</taxon>
        <taxon>Flavobacteriia</taxon>
        <taxon>Flavobacteriales</taxon>
        <taxon>Flavobacteriaceae</taxon>
        <taxon>Flavobacterium</taxon>
    </lineage>
</organism>
<dbReference type="Pfam" id="PF13519">
    <property type="entry name" value="VWA_2"/>
    <property type="match status" value="1"/>
</dbReference>
<comment type="caution">
    <text evidence="7">The sequence shown here is derived from an EMBL/GenBank/DDBJ whole genome shotgun (WGS) entry which is preliminary data.</text>
</comment>
<dbReference type="PROSITE" id="PS50234">
    <property type="entry name" value="VWFA"/>
    <property type="match status" value="1"/>
</dbReference>
<keyword evidence="4 5" id="KW-0472">Membrane</keyword>
<feature type="transmembrane region" description="Helical" evidence="5">
    <location>
        <begin position="7"/>
        <end position="25"/>
    </location>
</feature>
<name>A0A2S4NBT5_9FLAO</name>
<evidence type="ECO:0000256" key="2">
    <source>
        <dbReference type="ARBA" id="ARBA00022692"/>
    </source>
</evidence>
<evidence type="ECO:0000256" key="1">
    <source>
        <dbReference type="ARBA" id="ARBA00022475"/>
    </source>
</evidence>
<reference evidence="7 8" key="1">
    <citation type="submission" date="2018-01" db="EMBL/GenBank/DDBJ databases">
        <title>Genomic Encyclopedia of Type Strains, Phase I: the one thousand microbial genomes (KMG-I) project.</title>
        <authorList>
            <person name="Goeker M."/>
        </authorList>
    </citation>
    <scope>NUCLEOTIDE SEQUENCE [LARGE SCALE GENOMIC DNA]</scope>
    <source>
        <strain evidence="7 8">DSM 17960</strain>
    </source>
</reference>
<feature type="transmembrane region" description="Helical" evidence="5">
    <location>
        <begin position="55"/>
        <end position="73"/>
    </location>
</feature>
<sequence>MIVEEKNYLYLLLLFPILVVLFWYMKKWQQKATAMYADKSLFALLSHSKSNTKEIVKLVLFLLTITFLIVALANPKSGLKTEKIKSKGIDIIFAIDVSKSMLAEDVAPNRLERAKLIASQIISKLQGDRVGIIAYSGSAFPVLPITTDYAVAKMFLKNLDPSIISEQGTSIDQAIEMASESFNKKSKSSKVLIILSDGEDHSDNAESAAKAVVGNEIKIITVGLGTEKGAPIPFRDENGEVVSLQRDKDNNVVVSKRNSEVLKAIAQATQENYLDGNNTKQVVDYVEQKVGSYQKTENTMVQISRFESQFQWFLGFAIFLVLLDFFIHTTKNKNLYHAKQ</sequence>
<protein>
    <submittedName>
        <fullName evidence="7">Ca-activated chloride channel family protein</fullName>
    </submittedName>
</protein>
<dbReference type="InterPro" id="IPR050768">
    <property type="entry name" value="UPF0353/GerABKA_families"/>
</dbReference>
<dbReference type="InterPro" id="IPR002035">
    <property type="entry name" value="VWF_A"/>
</dbReference>
<evidence type="ECO:0000256" key="5">
    <source>
        <dbReference type="SAM" id="Phobius"/>
    </source>
</evidence>
<keyword evidence="2 5" id="KW-0812">Transmembrane</keyword>
<feature type="domain" description="VWFA" evidence="6">
    <location>
        <begin position="90"/>
        <end position="269"/>
    </location>
</feature>
<evidence type="ECO:0000313" key="8">
    <source>
        <dbReference type="Proteomes" id="UP000237056"/>
    </source>
</evidence>
<dbReference type="SUPFAM" id="SSF53300">
    <property type="entry name" value="vWA-like"/>
    <property type="match status" value="1"/>
</dbReference>
<dbReference type="InterPro" id="IPR036465">
    <property type="entry name" value="vWFA_dom_sf"/>
</dbReference>
<keyword evidence="1" id="KW-1003">Cell membrane</keyword>
<dbReference type="Gene3D" id="3.40.50.410">
    <property type="entry name" value="von Willebrand factor, type A domain"/>
    <property type="match status" value="1"/>
</dbReference>
<keyword evidence="3 5" id="KW-1133">Transmembrane helix</keyword>
<dbReference type="AlphaFoldDB" id="A0A2S4NBT5"/>
<proteinExistence type="predicted"/>
<feature type="transmembrane region" description="Helical" evidence="5">
    <location>
        <begin position="310"/>
        <end position="327"/>
    </location>
</feature>
<gene>
    <name evidence="7" type="ORF">Q361_101282</name>
</gene>
<evidence type="ECO:0000259" key="6">
    <source>
        <dbReference type="PROSITE" id="PS50234"/>
    </source>
</evidence>
<dbReference type="SMART" id="SM00327">
    <property type="entry name" value="VWA"/>
    <property type="match status" value="1"/>
</dbReference>
<dbReference type="PANTHER" id="PTHR22550">
    <property type="entry name" value="SPORE GERMINATION PROTEIN"/>
    <property type="match status" value="1"/>
</dbReference>
<evidence type="ECO:0000256" key="3">
    <source>
        <dbReference type="ARBA" id="ARBA00022989"/>
    </source>
</evidence>